<feature type="compositionally biased region" description="Acidic residues" evidence="1">
    <location>
        <begin position="76"/>
        <end position="97"/>
    </location>
</feature>
<evidence type="ECO:0000313" key="3">
    <source>
        <dbReference type="EnsemblFungi" id="EJT68423"/>
    </source>
</evidence>
<dbReference type="EMBL" id="GL385493">
    <property type="protein sequence ID" value="EJT68423.1"/>
    <property type="molecule type" value="Genomic_DNA"/>
</dbReference>
<feature type="region of interest" description="Disordered" evidence="1">
    <location>
        <begin position="61"/>
        <end position="110"/>
    </location>
</feature>
<proteinExistence type="predicted"/>
<dbReference type="VEuPathDB" id="FungiDB:GGTG_13996"/>
<feature type="compositionally biased region" description="Gly residues" evidence="1">
    <location>
        <begin position="64"/>
        <end position="73"/>
    </location>
</feature>
<gene>
    <name evidence="3" type="primary">20354454</name>
    <name evidence="2" type="ORF">GGTG_13996</name>
</gene>
<dbReference type="Proteomes" id="UP000006039">
    <property type="component" value="Unassembled WGS sequence"/>
</dbReference>
<name>J3PKE2_GAET3</name>
<organism evidence="2">
    <name type="scientific">Gaeumannomyces tritici (strain R3-111a-1)</name>
    <name type="common">Wheat and barley take-all root rot fungus</name>
    <name type="synonym">Gaeumannomyces graminis var. tritici</name>
    <dbReference type="NCBI Taxonomy" id="644352"/>
    <lineage>
        <taxon>Eukaryota</taxon>
        <taxon>Fungi</taxon>
        <taxon>Dikarya</taxon>
        <taxon>Ascomycota</taxon>
        <taxon>Pezizomycotina</taxon>
        <taxon>Sordariomycetes</taxon>
        <taxon>Sordariomycetidae</taxon>
        <taxon>Magnaporthales</taxon>
        <taxon>Magnaporthaceae</taxon>
        <taxon>Gaeumannomyces</taxon>
    </lineage>
</organism>
<evidence type="ECO:0000313" key="2">
    <source>
        <dbReference type="EMBL" id="EJT68423.1"/>
    </source>
</evidence>
<dbReference type="EnsemblFungi" id="EJT68423">
    <property type="protein sequence ID" value="EJT68423"/>
    <property type="gene ID" value="GGTG_13996"/>
</dbReference>
<accession>J3PKE2</accession>
<dbReference type="HOGENOM" id="CLU_1283334_0_0_1"/>
<protein>
    <submittedName>
        <fullName evidence="2 3">Uncharacterized protein</fullName>
    </submittedName>
</protein>
<reference evidence="3" key="4">
    <citation type="journal article" date="2015" name="G3 (Bethesda)">
        <title>Genome sequences of three phytopathogenic species of the Magnaporthaceae family of fungi.</title>
        <authorList>
            <person name="Okagaki L.H."/>
            <person name="Nunes C.C."/>
            <person name="Sailsbery J."/>
            <person name="Clay B."/>
            <person name="Brown D."/>
            <person name="John T."/>
            <person name="Oh Y."/>
            <person name="Young N."/>
            <person name="Fitzgerald M."/>
            <person name="Haas B.J."/>
            <person name="Zeng Q."/>
            <person name="Young S."/>
            <person name="Adiconis X."/>
            <person name="Fan L."/>
            <person name="Levin J.Z."/>
            <person name="Mitchell T.K."/>
            <person name="Okubara P.A."/>
            <person name="Farman M.L."/>
            <person name="Kohn L.M."/>
            <person name="Birren B."/>
            <person name="Ma L.-J."/>
            <person name="Dean R.A."/>
        </authorList>
    </citation>
    <scope>NUCLEOTIDE SEQUENCE</scope>
    <source>
        <strain evidence="3">R3-111a-1</strain>
    </source>
</reference>
<sequence length="215" mass="23317">MAAESARLRRAGFLDSSCDLVADAARERWRSAAAAAAGYPEAAVMAMSGAIPLIPGLLGRGDDGGGGGGGGSRGVEDDDDDDDDDEDDEYYQDEDGEHDPAARPGGGRRATRRACGWVRNRLLRHESRVVGYLGRFSGARAWAEGWLTALEARLDRHLRDIVPAAADGRRGEEPLGDPEAVVQLLGKVQMRARRLRRRENKKSAPRVRFNVLGRL</sequence>
<reference evidence="2" key="2">
    <citation type="submission" date="2010-07" db="EMBL/GenBank/DDBJ databases">
        <authorList>
            <consortium name="The Broad Institute Genome Sequencing Platform"/>
            <consortium name="Broad Institute Genome Sequencing Center for Infectious Disease"/>
            <person name="Ma L.-J."/>
            <person name="Dead R."/>
            <person name="Young S."/>
            <person name="Zeng Q."/>
            <person name="Koehrsen M."/>
            <person name="Alvarado L."/>
            <person name="Berlin A."/>
            <person name="Chapman S.B."/>
            <person name="Chen Z."/>
            <person name="Freedman E."/>
            <person name="Gellesch M."/>
            <person name="Goldberg J."/>
            <person name="Griggs A."/>
            <person name="Gujja S."/>
            <person name="Heilman E.R."/>
            <person name="Heiman D."/>
            <person name="Hepburn T."/>
            <person name="Howarth C."/>
            <person name="Jen D."/>
            <person name="Larson L."/>
            <person name="Mehta T."/>
            <person name="Neiman D."/>
            <person name="Pearson M."/>
            <person name="Roberts A."/>
            <person name="Saif S."/>
            <person name="Shea T."/>
            <person name="Shenoy N."/>
            <person name="Sisk P."/>
            <person name="Stolte C."/>
            <person name="Sykes S."/>
            <person name="Walk T."/>
            <person name="White J."/>
            <person name="Yandava C."/>
            <person name="Haas B."/>
            <person name="Nusbaum C."/>
            <person name="Birren B."/>
        </authorList>
    </citation>
    <scope>NUCLEOTIDE SEQUENCE</scope>
    <source>
        <strain evidence="2">R3-111a-1</strain>
    </source>
</reference>
<reference evidence="2" key="3">
    <citation type="submission" date="2010-09" db="EMBL/GenBank/DDBJ databases">
        <title>Annotation of Gaeumannomyces graminis var. tritici R3-111a-1.</title>
        <authorList>
            <consortium name="The Broad Institute Genome Sequencing Platform"/>
            <person name="Ma L.-J."/>
            <person name="Dead R."/>
            <person name="Young S.K."/>
            <person name="Zeng Q."/>
            <person name="Gargeya S."/>
            <person name="Fitzgerald M."/>
            <person name="Haas B."/>
            <person name="Abouelleil A."/>
            <person name="Alvarado L."/>
            <person name="Arachchi H.M."/>
            <person name="Berlin A."/>
            <person name="Brown A."/>
            <person name="Chapman S.B."/>
            <person name="Chen Z."/>
            <person name="Dunbar C."/>
            <person name="Freedman E."/>
            <person name="Gearin G."/>
            <person name="Gellesch M."/>
            <person name="Goldberg J."/>
            <person name="Griggs A."/>
            <person name="Gujja S."/>
            <person name="Heiman D."/>
            <person name="Howarth C."/>
            <person name="Larson L."/>
            <person name="Lui A."/>
            <person name="MacDonald P.J.P."/>
            <person name="Mehta T."/>
            <person name="Montmayeur A."/>
            <person name="Murphy C."/>
            <person name="Neiman D."/>
            <person name="Pearson M."/>
            <person name="Priest M."/>
            <person name="Roberts A."/>
            <person name="Saif S."/>
            <person name="Shea T."/>
            <person name="Shenoy N."/>
            <person name="Sisk P."/>
            <person name="Stolte C."/>
            <person name="Sykes S."/>
            <person name="Yandava C."/>
            <person name="Wortman J."/>
            <person name="Nusbaum C."/>
            <person name="Birren B."/>
        </authorList>
    </citation>
    <scope>NUCLEOTIDE SEQUENCE</scope>
    <source>
        <strain evidence="2">R3-111a-1</strain>
    </source>
</reference>
<dbReference type="AlphaFoldDB" id="J3PKE2"/>
<keyword evidence="4" id="KW-1185">Reference proteome</keyword>
<evidence type="ECO:0000256" key="1">
    <source>
        <dbReference type="SAM" id="MobiDB-lite"/>
    </source>
</evidence>
<dbReference type="GeneID" id="20354454"/>
<evidence type="ECO:0000313" key="4">
    <source>
        <dbReference type="Proteomes" id="UP000006039"/>
    </source>
</evidence>
<reference evidence="3" key="5">
    <citation type="submission" date="2018-04" db="UniProtKB">
        <authorList>
            <consortium name="EnsemblFungi"/>
        </authorList>
    </citation>
    <scope>IDENTIFICATION</scope>
    <source>
        <strain evidence="3">R3-111a-1</strain>
    </source>
</reference>
<dbReference type="RefSeq" id="XP_009230185.1">
    <property type="nucleotide sequence ID" value="XM_009231921.1"/>
</dbReference>
<reference evidence="4" key="1">
    <citation type="submission" date="2010-07" db="EMBL/GenBank/DDBJ databases">
        <title>The genome sequence of Gaeumannomyces graminis var. tritici strain R3-111a-1.</title>
        <authorList>
            <consortium name="The Broad Institute Genome Sequencing Platform"/>
            <person name="Ma L.-J."/>
            <person name="Dead R."/>
            <person name="Young S."/>
            <person name="Zeng Q."/>
            <person name="Koehrsen M."/>
            <person name="Alvarado L."/>
            <person name="Berlin A."/>
            <person name="Chapman S.B."/>
            <person name="Chen Z."/>
            <person name="Freedman E."/>
            <person name="Gellesch M."/>
            <person name="Goldberg J."/>
            <person name="Griggs A."/>
            <person name="Gujja S."/>
            <person name="Heilman E.R."/>
            <person name="Heiman D."/>
            <person name="Hepburn T."/>
            <person name="Howarth C."/>
            <person name="Jen D."/>
            <person name="Larson L."/>
            <person name="Mehta T."/>
            <person name="Neiman D."/>
            <person name="Pearson M."/>
            <person name="Roberts A."/>
            <person name="Saif S."/>
            <person name="Shea T."/>
            <person name="Shenoy N."/>
            <person name="Sisk P."/>
            <person name="Stolte C."/>
            <person name="Sykes S."/>
            <person name="Walk T."/>
            <person name="White J."/>
            <person name="Yandava C."/>
            <person name="Haas B."/>
            <person name="Nusbaum C."/>
            <person name="Birren B."/>
        </authorList>
    </citation>
    <scope>NUCLEOTIDE SEQUENCE [LARGE SCALE GENOMIC DNA]</scope>
    <source>
        <strain evidence="4">R3-111a-1</strain>
    </source>
</reference>